<evidence type="ECO:0000313" key="11">
    <source>
        <dbReference type="Proteomes" id="UP000238081"/>
    </source>
</evidence>
<evidence type="ECO:0000256" key="3">
    <source>
        <dbReference type="ARBA" id="ARBA00022448"/>
    </source>
</evidence>
<dbReference type="KEGG" id="cbut:ATN24_06165"/>
<comment type="similarity">
    <text evidence="2 9">Belongs to the alanine or glycine:cation symporter (AGCS) (TC 2.A.25) family.</text>
</comment>
<comment type="caution">
    <text evidence="10">The sequence shown here is derived from an EMBL/GenBank/DDBJ whole genome shotgun (WGS) entry which is preliminary data.</text>
</comment>
<reference evidence="10 11" key="1">
    <citation type="submission" date="2016-01" db="EMBL/GenBank/DDBJ databases">
        <title>Characterization of the Clostridium difficile lineages that are prevalent in Hong Kong and China.</title>
        <authorList>
            <person name="Kwok J.S.-L."/>
            <person name="Lam W.-Y."/>
            <person name="Ip M."/>
            <person name="Chan T.-F."/>
            <person name="Hawkey P.M."/>
            <person name="Tsui S.K.-W."/>
        </authorList>
    </citation>
    <scope>NUCLEOTIDE SEQUENCE [LARGE SCALE GENOMIC DNA]</scope>
    <source>
        <strain evidence="10 11">300064</strain>
    </source>
</reference>
<gene>
    <name evidence="10" type="ORF">AWN73_07745</name>
</gene>
<feature type="transmembrane region" description="Helical" evidence="9">
    <location>
        <begin position="247"/>
        <end position="273"/>
    </location>
</feature>
<evidence type="ECO:0000256" key="8">
    <source>
        <dbReference type="ARBA" id="ARBA00023136"/>
    </source>
</evidence>
<dbReference type="EMBL" id="LRDH01000024">
    <property type="protein sequence ID" value="PPV17405.1"/>
    <property type="molecule type" value="Genomic_DNA"/>
</dbReference>
<evidence type="ECO:0000313" key="10">
    <source>
        <dbReference type="EMBL" id="PPV17405.1"/>
    </source>
</evidence>
<dbReference type="GO" id="GO:0005886">
    <property type="term" value="C:plasma membrane"/>
    <property type="evidence" value="ECO:0007669"/>
    <property type="project" value="UniProtKB-SubCell"/>
</dbReference>
<keyword evidence="4 9" id="KW-1003">Cell membrane</keyword>
<dbReference type="RefSeq" id="WP_051238863.1">
    <property type="nucleotide sequence ID" value="NZ_BTGE01000002.1"/>
</dbReference>
<dbReference type="InterPro" id="IPR001463">
    <property type="entry name" value="Na/Ala_symport"/>
</dbReference>
<feature type="transmembrane region" description="Helical" evidence="9">
    <location>
        <begin position="341"/>
        <end position="360"/>
    </location>
</feature>
<accession>A0A2S7FE94</accession>
<feature type="transmembrane region" description="Helical" evidence="9">
    <location>
        <begin position="158"/>
        <end position="178"/>
    </location>
</feature>
<dbReference type="Gene3D" id="1.20.1740.10">
    <property type="entry name" value="Amino acid/polyamine transporter I"/>
    <property type="match status" value="1"/>
</dbReference>
<evidence type="ECO:0000256" key="5">
    <source>
        <dbReference type="ARBA" id="ARBA00022692"/>
    </source>
</evidence>
<keyword evidence="7 9" id="KW-1133">Transmembrane helix</keyword>
<feature type="transmembrane region" description="Helical" evidence="9">
    <location>
        <begin position="184"/>
        <end position="211"/>
    </location>
</feature>
<proteinExistence type="inferred from homology"/>
<dbReference type="GO" id="GO:0005283">
    <property type="term" value="F:amino acid:sodium symporter activity"/>
    <property type="evidence" value="ECO:0007669"/>
    <property type="project" value="InterPro"/>
</dbReference>
<feature type="transmembrane region" description="Helical" evidence="9">
    <location>
        <begin position="223"/>
        <end position="241"/>
    </location>
</feature>
<dbReference type="PANTHER" id="PTHR30330:SF3">
    <property type="entry name" value="TRANSCRIPTIONAL REGULATOR, LRP FAMILY"/>
    <property type="match status" value="1"/>
</dbReference>
<comment type="subcellular location">
    <subcellularLocation>
        <location evidence="1 9">Cell membrane</location>
        <topology evidence="1 9">Multi-pass membrane protein</topology>
    </subcellularLocation>
</comment>
<dbReference type="Pfam" id="PF01235">
    <property type="entry name" value="Na_Ala_symp"/>
    <property type="match status" value="1"/>
</dbReference>
<evidence type="ECO:0000256" key="2">
    <source>
        <dbReference type="ARBA" id="ARBA00009261"/>
    </source>
</evidence>
<feature type="transmembrane region" description="Helical" evidence="9">
    <location>
        <begin position="23"/>
        <end position="42"/>
    </location>
</feature>
<name>A0A2S7FE94_CLOBU</name>
<dbReference type="FunFam" id="1.20.1740.10:FF:000004">
    <property type="entry name" value="Sodium:alanine symporter family protein"/>
    <property type="match status" value="1"/>
</dbReference>
<evidence type="ECO:0000256" key="4">
    <source>
        <dbReference type="ARBA" id="ARBA00022475"/>
    </source>
</evidence>
<evidence type="ECO:0000256" key="7">
    <source>
        <dbReference type="ARBA" id="ARBA00022989"/>
    </source>
</evidence>
<feature type="transmembrane region" description="Helical" evidence="9">
    <location>
        <begin position="369"/>
        <end position="388"/>
    </location>
</feature>
<dbReference type="Proteomes" id="UP000238081">
    <property type="component" value="Unassembled WGS sequence"/>
</dbReference>
<evidence type="ECO:0000256" key="9">
    <source>
        <dbReference type="RuleBase" id="RU363064"/>
    </source>
</evidence>
<organism evidence="10 11">
    <name type="scientific">Clostridium butyricum</name>
    <dbReference type="NCBI Taxonomy" id="1492"/>
    <lineage>
        <taxon>Bacteria</taxon>
        <taxon>Bacillati</taxon>
        <taxon>Bacillota</taxon>
        <taxon>Clostridia</taxon>
        <taxon>Eubacteriales</taxon>
        <taxon>Clostridiaceae</taxon>
        <taxon>Clostridium</taxon>
    </lineage>
</organism>
<protein>
    <submittedName>
        <fullName evidence="10">Sodium:alanine symporter</fullName>
    </submittedName>
</protein>
<keyword evidence="5 9" id="KW-0812">Transmembrane</keyword>
<sequence>MLLSNLLSGSTMVQEIFQKIDDIIWGPPLLVLLVGTGIYLTLRLKLLQIFKLPLALKYVFGKDEEKTNDQAHGDVSSFGALCTALSATIGTGNIVGVATAITAGGPGALLWMWLAAFFGMATKYAEGVLAIKYREKDENGQMAGGPMYYIQNGLGMKWLAKLFALFGIGVAFFGIGTFGQVNSIAAAAATFNVPLIVTAVIVTALVAMVTLGGIKRISKVSETVVPFMAGAYILAAVVVLICNYRSIIPALSLIITSAFNPSAVGGGVLGITVGMAIQRGVGRGVFSNESGLGSAPIAAAAAKTNSAVRQGLISMTGTFFDTIIICTMTGLAIVITSGETGIFTAGSTLAGAQVTTAAFANSIGTVGKYIVNIGLVFFAFTTILGWNYYGERCTQYLFGVKAIMPYRIIYIVLVAIGPFLPLELIFIIADIVNGCMAFPNLVGLIGLRKVVIKETEEYFATLKEEKEINTEKNLA</sequence>
<dbReference type="PRINTS" id="PR00175">
    <property type="entry name" value="NAALASMPORT"/>
</dbReference>
<dbReference type="OrthoDB" id="9804874at2"/>
<evidence type="ECO:0000256" key="1">
    <source>
        <dbReference type="ARBA" id="ARBA00004651"/>
    </source>
</evidence>
<keyword evidence="8 9" id="KW-0472">Membrane</keyword>
<dbReference type="NCBIfam" id="TIGR00835">
    <property type="entry name" value="agcS"/>
    <property type="match status" value="1"/>
</dbReference>
<dbReference type="AlphaFoldDB" id="A0A2S7FE94"/>
<keyword evidence="3 9" id="KW-0813">Transport</keyword>
<evidence type="ECO:0000256" key="6">
    <source>
        <dbReference type="ARBA" id="ARBA00022847"/>
    </source>
</evidence>
<feature type="transmembrane region" description="Helical" evidence="9">
    <location>
        <begin position="312"/>
        <end position="335"/>
    </location>
</feature>
<feature type="transmembrane region" description="Helical" evidence="9">
    <location>
        <begin position="408"/>
        <end position="429"/>
    </location>
</feature>
<dbReference type="PANTHER" id="PTHR30330">
    <property type="entry name" value="AGSS FAMILY TRANSPORTER, SODIUM-ALANINE"/>
    <property type="match status" value="1"/>
</dbReference>
<keyword evidence="6 9" id="KW-0769">Symport</keyword>